<evidence type="ECO:0000313" key="2">
    <source>
        <dbReference type="Proteomes" id="UP001320898"/>
    </source>
</evidence>
<proteinExistence type="predicted"/>
<comment type="caution">
    <text evidence="1">The sequence shown here is derived from an EMBL/GenBank/DDBJ whole genome shotgun (WGS) entry which is preliminary data.</text>
</comment>
<organism evidence="1 2">
    <name type="scientific">Microbaculum marinisediminis</name>
    <dbReference type="NCBI Taxonomy" id="2931392"/>
    <lineage>
        <taxon>Bacteria</taxon>
        <taxon>Pseudomonadati</taxon>
        <taxon>Pseudomonadota</taxon>
        <taxon>Alphaproteobacteria</taxon>
        <taxon>Hyphomicrobiales</taxon>
        <taxon>Tepidamorphaceae</taxon>
        <taxon>Microbaculum</taxon>
    </lineage>
</organism>
<sequence>MARGGYREGAGRPAKLDELQILWVLGRYKELWREETKARLDAKREALKATITDEQRKKGVRVSVGIPRPWGVSRRIRKQVQKEAVERYGIELTDEYIKQLVKDLS</sequence>
<dbReference type="EMBL" id="JALIDZ010000006">
    <property type="protein sequence ID" value="MCT8973253.1"/>
    <property type="molecule type" value="Genomic_DNA"/>
</dbReference>
<gene>
    <name evidence="1" type="ORF">MUB46_15420</name>
</gene>
<evidence type="ECO:0000313" key="1">
    <source>
        <dbReference type="EMBL" id="MCT8973253.1"/>
    </source>
</evidence>
<dbReference type="Proteomes" id="UP001320898">
    <property type="component" value="Unassembled WGS sequence"/>
</dbReference>
<accession>A0AAW5R328</accession>
<dbReference type="RefSeq" id="WP_261616831.1">
    <property type="nucleotide sequence ID" value="NZ_JALIDZ010000006.1"/>
</dbReference>
<reference evidence="1 2" key="1">
    <citation type="submission" date="2022-04" db="EMBL/GenBank/DDBJ databases">
        <authorList>
            <person name="Ye Y.-Q."/>
            <person name="Du Z.-J."/>
        </authorList>
    </citation>
    <scope>NUCLEOTIDE SEQUENCE [LARGE SCALE GENOMIC DNA]</scope>
    <source>
        <strain evidence="1 2">A6E488</strain>
    </source>
</reference>
<name>A0AAW5R328_9HYPH</name>
<protein>
    <submittedName>
        <fullName evidence="1">Uncharacterized protein</fullName>
    </submittedName>
</protein>
<dbReference type="AlphaFoldDB" id="A0AAW5R328"/>
<keyword evidence="2" id="KW-1185">Reference proteome</keyword>